<evidence type="ECO:0000313" key="1">
    <source>
        <dbReference type="EMBL" id="TVT38444.1"/>
    </source>
</evidence>
<protein>
    <submittedName>
        <fullName evidence="1">Uncharacterized protein</fullName>
    </submittedName>
</protein>
<dbReference type="RefSeq" id="WP_144851318.1">
    <property type="nucleotide sequence ID" value="NZ_VMRJ01000005.1"/>
</dbReference>
<proteinExistence type="predicted"/>
<name>A0A558BPJ4_9BACT</name>
<keyword evidence="2" id="KW-1185">Reference proteome</keyword>
<accession>A0A558BPJ4</accession>
<organism evidence="1 2">
    <name type="scientific">Hymenobacter setariae</name>
    <dbReference type="NCBI Taxonomy" id="2594794"/>
    <lineage>
        <taxon>Bacteria</taxon>
        <taxon>Pseudomonadati</taxon>
        <taxon>Bacteroidota</taxon>
        <taxon>Cytophagia</taxon>
        <taxon>Cytophagales</taxon>
        <taxon>Hymenobacteraceae</taxon>
        <taxon>Hymenobacter</taxon>
    </lineage>
</organism>
<comment type="caution">
    <text evidence="1">The sequence shown here is derived from an EMBL/GenBank/DDBJ whole genome shotgun (WGS) entry which is preliminary data.</text>
</comment>
<dbReference type="Proteomes" id="UP000317624">
    <property type="component" value="Unassembled WGS sequence"/>
</dbReference>
<reference evidence="1 2" key="1">
    <citation type="submission" date="2019-07" db="EMBL/GenBank/DDBJ databases">
        <title>Hymenobacter sp. straun FUR1 Genome sequencing and assembly.</title>
        <authorList>
            <person name="Chhetri G."/>
        </authorList>
    </citation>
    <scope>NUCLEOTIDE SEQUENCE [LARGE SCALE GENOMIC DNA]</scope>
    <source>
        <strain evidence="1 2">Fur1</strain>
    </source>
</reference>
<gene>
    <name evidence="1" type="ORF">FNT36_19835</name>
</gene>
<dbReference type="EMBL" id="VMRJ01000005">
    <property type="protein sequence ID" value="TVT38444.1"/>
    <property type="molecule type" value="Genomic_DNA"/>
</dbReference>
<sequence length="124" mass="14198">MGDTFHLVNLDKQESIQFSKIPAAKMREIAGSMAAASITTWYLLNNRGDRIAFLSAYESEHHLFGQTYLSSAFNYYPDVTDAVVEQLIEAKVLRDAGILWEDEDDRDLVLRDLRNIWDVKAKDN</sequence>
<dbReference type="AlphaFoldDB" id="A0A558BPJ4"/>
<evidence type="ECO:0000313" key="2">
    <source>
        <dbReference type="Proteomes" id="UP000317624"/>
    </source>
</evidence>
<dbReference type="OrthoDB" id="6198373at2"/>